<evidence type="ECO:0000313" key="11">
    <source>
        <dbReference type="EMBL" id="PEN08445.1"/>
    </source>
</evidence>
<dbReference type="RefSeq" id="WP_098061486.1">
    <property type="nucleotide sequence ID" value="NZ_PDEP01000003.1"/>
</dbReference>
<keyword evidence="8 10" id="KW-0472">Membrane</keyword>
<dbReference type="OrthoDB" id="9810350at2"/>
<dbReference type="InterPro" id="IPR019823">
    <property type="entry name" value="Mechanosensitive_channel_CS"/>
</dbReference>
<dbReference type="SUPFAM" id="SSF81330">
    <property type="entry name" value="Gated mechanosensitive channel"/>
    <property type="match status" value="1"/>
</dbReference>
<dbReference type="PROSITE" id="PS01327">
    <property type="entry name" value="MSCL"/>
    <property type="match status" value="1"/>
</dbReference>
<keyword evidence="12" id="KW-1185">Reference proteome</keyword>
<protein>
    <recommendedName>
        <fullName evidence="10">Large-conductance mechanosensitive channel</fullName>
    </recommendedName>
</protein>
<dbReference type="InterPro" id="IPR036019">
    <property type="entry name" value="MscL_channel"/>
</dbReference>
<evidence type="ECO:0000256" key="10">
    <source>
        <dbReference type="HAMAP-Rule" id="MF_00115"/>
    </source>
</evidence>
<dbReference type="GO" id="GO:0005886">
    <property type="term" value="C:plasma membrane"/>
    <property type="evidence" value="ECO:0007669"/>
    <property type="project" value="UniProtKB-SubCell"/>
</dbReference>
<organism evidence="11 12">
    <name type="scientific">Longimonas halophila</name>
    <dbReference type="NCBI Taxonomy" id="1469170"/>
    <lineage>
        <taxon>Bacteria</taxon>
        <taxon>Pseudomonadati</taxon>
        <taxon>Rhodothermota</taxon>
        <taxon>Rhodothermia</taxon>
        <taxon>Rhodothermales</taxon>
        <taxon>Salisaetaceae</taxon>
        <taxon>Longimonas</taxon>
    </lineage>
</organism>
<dbReference type="EMBL" id="PDEP01000003">
    <property type="protein sequence ID" value="PEN08445.1"/>
    <property type="molecule type" value="Genomic_DNA"/>
</dbReference>
<keyword evidence="3 10" id="KW-0813">Transport</keyword>
<reference evidence="11 12" key="1">
    <citation type="submission" date="2017-10" db="EMBL/GenBank/DDBJ databases">
        <title>Draft genome of Longimonas halophila.</title>
        <authorList>
            <person name="Goh K.M."/>
            <person name="Shamsir M.S."/>
            <person name="Lim S.W."/>
        </authorList>
    </citation>
    <scope>NUCLEOTIDE SEQUENCE [LARGE SCALE GENOMIC DNA]</scope>
    <source>
        <strain evidence="11 12">KCTC 42399</strain>
    </source>
</reference>
<dbReference type="NCBIfam" id="NF001843">
    <property type="entry name" value="PRK00567.1-4"/>
    <property type="match status" value="1"/>
</dbReference>
<dbReference type="NCBIfam" id="TIGR00220">
    <property type="entry name" value="mscL"/>
    <property type="match status" value="1"/>
</dbReference>
<dbReference type="InterPro" id="IPR037673">
    <property type="entry name" value="MSC/AndL"/>
</dbReference>
<dbReference type="PANTHER" id="PTHR30266">
    <property type="entry name" value="MECHANOSENSITIVE CHANNEL MSCL"/>
    <property type="match status" value="1"/>
</dbReference>
<name>A0A2H3NNW7_9BACT</name>
<evidence type="ECO:0000256" key="5">
    <source>
        <dbReference type="ARBA" id="ARBA00022692"/>
    </source>
</evidence>
<sequence>MLDEFKKFAMRGNVIDMAVGIIIGAAFGTIVQSLVKDVITPPLGLLTGNVDFTNLFVVLKEGTTEAPYATLQAAQEAGAVTINYGLFINTVISFTIVAFAIFLLIRYINKLQEPDTGPAPPPTMKKCPHCVSDISVKATRCPNCTSDLGAAPTA</sequence>
<evidence type="ECO:0000256" key="9">
    <source>
        <dbReference type="ARBA" id="ARBA00023303"/>
    </source>
</evidence>
<dbReference type="HAMAP" id="MF_00115">
    <property type="entry name" value="MscL"/>
    <property type="match status" value="1"/>
</dbReference>
<evidence type="ECO:0000256" key="1">
    <source>
        <dbReference type="ARBA" id="ARBA00004651"/>
    </source>
</evidence>
<keyword evidence="7 10" id="KW-0406">Ion transport</keyword>
<keyword evidence="6 10" id="KW-1133">Transmembrane helix</keyword>
<keyword evidence="4 10" id="KW-1003">Cell membrane</keyword>
<gene>
    <name evidence="10" type="primary">mscL</name>
    <name evidence="11" type="ORF">CRI93_04855</name>
</gene>
<keyword evidence="5 10" id="KW-0812">Transmembrane</keyword>
<dbReference type="PRINTS" id="PR01264">
    <property type="entry name" value="MECHCHANNEL"/>
</dbReference>
<evidence type="ECO:0000256" key="4">
    <source>
        <dbReference type="ARBA" id="ARBA00022475"/>
    </source>
</evidence>
<dbReference type="Gene3D" id="1.10.1200.120">
    <property type="entry name" value="Large-conductance mechanosensitive channel, MscL, domain 1"/>
    <property type="match status" value="1"/>
</dbReference>
<dbReference type="AlphaFoldDB" id="A0A2H3NNW7"/>
<dbReference type="PANTHER" id="PTHR30266:SF2">
    <property type="entry name" value="LARGE-CONDUCTANCE MECHANOSENSITIVE CHANNEL"/>
    <property type="match status" value="1"/>
</dbReference>
<comment type="similarity">
    <text evidence="2 10">Belongs to the MscL family.</text>
</comment>
<comment type="caution">
    <text evidence="11">The sequence shown here is derived from an EMBL/GenBank/DDBJ whole genome shotgun (WGS) entry which is preliminary data.</text>
</comment>
<proteinExistence type="inferred from homology"/>
<feature type="transmembrane region" description="Helical" evidence="10">
    <location>
        <begin position="12"/>
        <end position="35"/>
    </location>
</feature>
<evidence type="ECO:0000256" key="7">
    <source>
        <dbReference type="ARBA" id="ARBA00023065"/>
    </source>
</evidence>
<dbReference type="Pfam" id="PF01741">
    <property type="entry name" value="MscL"/>
    <property type="match status" value="1"/>
</dbReference>
<dbReference type="Proteomes" id="UP000221024">
    <property type="component" value="Unassembled WGS sequence"/>
</dbReference>
<evidence type="ECO:0000313" key="12">
    <source>
        <dbReference type="Proteomes" id="UP000221024"/>
    </source>
</evidence>
<comment type="subunit">
    <text evidence="10">Homopentamer.</text>
</comment>
<comment type="function">
    <text evidence="10">Channel that opens in response to stretch forces in the membrane lipid bilayer. May participate in the regulation of osmotic pressure changes within the cell.</text>
</comment>
<comment type="subcellular location">
    <subcellularLocation>
        <location evidence="1 10">Cell membrane</location>
        <topology evidence="1 10">Multi-pass membrane protein</topology>
    </subcellularLocation>
</comment>
<keyword evidence="9 10" id="KW-0407">Ion channel</keyword>
<evidence type="ECO:0000256" key="2">
    <source>
        <dbReference type="ARBA" id="ARBA00007254"/>
    </source>
</evidence>
<evidence type="ECO:0000256" key="8">
    <source>
        <dbReference type="ARBA" id="ARBA00023136"/>
    </source>
</evidence>
<evidence type="ECO:0000256" key="6">
    <source>
        <dbReference type="ARBA" id="ARBA00022989"/>
    </source>
</evidence>
<evidence type="ECO:0000256" key="3">
    <source>
        <dbReference type="ARBA" id="ARBA00022448"/>
    </source>
</evidence>
<accession>A0A2H3NNW7</accession>
<dbReference type="InterPro" id="IPR001185">
    <property type="entry name" value="MS_channel"/>
</dbReference>
<dbReference type="GO" id="GO:0008381">
    <property type="term" value="F:mechanosensitive monoatomic ion channel activity"/>
    <property type="evidence" value="ECO:0007669"/>
    <property type="project" value="UniProtKB-UniRule"/>
</dbReference>
<feature type="transmembrane region" description="Helical" evidence="10">
    <location>
        <begin position="86"/>
        <end position="105"/>
    </location>
</feature>